<sequence>MKNRIFTIVFLLGSILSYGQEEKSLGVLKSDTTWLKEIIEFPIGFAPEIKYTEGYEDLRFAKKWRDKTHDDFWCYMFAWHIKTHEKQTVEILEANIKSYYDGLMGVVNKKKDFKVPETTVLFIKTEDNNEDSGFIGKLYVYDSFTSEAMITLNVKAKVYYCDQNESTTVLFKLSPQNFDHEIWERFNEVTLKDDLCEH</sequence>
<dbReference type="RefSeq" id="WP_194507298.1">
    <property type="nucleotide sequence ID" value="NZ_JADILU010000002.1"/>
</dbReference>
<organism evidence="1 2">
    <name type="scientific">Psychroserpens luteus</name>
    <dbReference type="NCBI Taxonomy" id="1434066"/>
    <lineage>
        <taxon>Bacteria</taxon>
        <taxon>Pseudomonadati</taxon>
        <taxon>Bacteroidota</taxon>
        <taxon>Flavobacteriia</taxon>
        <taxon>Flavobacteriales</taxon>
        <taxon>Flavobacteriaceae</taxon>
        <taxon>Psychroserpens</taxon>
    </lineage>
</organism>
<evidence type="ECO:0000313" key="2">
    <source>
        <dbReference type="Proteomes" id="UP001597548"/>
    </source>
</evidence>
<gene>
    <name evidence="1" type="ORF">ACFS29_01045</name>
</gene>
<dbReference type="Proteomes" id="UP001597548">
    <property type="component" value="Unassembled WGS sequence"/>
</dbReference>
<dbReference type="EMBL" id="JBHUOS010000001">
    <property type="protein sequence ID" value="MFD2914210.1"/>
    <property type="molecule type" value="Genomic_DNA"/>
</dbReference>
<reference evidence="2" key="1">
    <citation type="journal article" date="2019" name="Int. J. Syst. Evol. Microbiol.">
        <title>The Global Catalogue of Microorganisms (GCM) 10K type strain sequencing project: providing services to taxonomists for standard genome sequencing and annotation.</title>
        <authorList>
            <consortium name="The Broad Institute Genomics Platform"/>
            <consortium name="The Broad Institute Genome Sequencing Center for Infectious Disease"/>
            <person name="Wu L."/>
            <person name="Ma J."/>
        </authorList>
    </citation>
    <scope>NUCLEOTIDE SEQUENCE [LARGE SCALE GENOMIC DNA]</scope>
    <source>
        <strain evidence="2">KCTC 32514</strain>
    </source>
</reference>
<comment type="caution">
    <text evidence="1">The sequence shown here is derived from an EMBL/GenBank/DDBJ whole genome shotgun (WGS) entry which is preliminary data.</text>
</comment>
<accession>A0ABW5ZP53</accession>
<protein>
    <submittedName>
        <fullName evidence="1">Uncharacterized protein</fullName>
    </submittedName>
</protein>
<evidence type="ECO:0000313" key="1">
    <source>
        <dbReference type="EMBL" id="MFD2914210.1"/>
    </source>
</evidence>
<keyword evidence="2" id="KW-1185">Reference proteome</keyword>
<proteinExistence type="predicted"/>
<name>A0ABW5ZP53_9FLAO</name>